<proteinExistence type="predicted"/>
<keyword evidence="3" id="KW-1185">Reference proteome</keyword>
<keyword evidence="1" id="KW-0732">Signal</keyword>
<dbReference type="OrthoDB" id="883841at2"/>
<feature type="chain" id="PRO_5012703403" evidence="1">
    <location>
        <begin position="19"/>
        <end position="153"/>
    </location>
</feature>
<evidence type="ECO:0000313" key="2">
    <source>
        <dbReference type="EMBL" id="SHL98418.1"/>
    </source>
</evidence>
<dbReference type="STRING" id="1121959.SAMN02746009_03747"/>
<dbReference type="Proteomes" id="UP000183947">
    <property type="component" value="Unassembled WGS sequence"/>
</dbReference>
<dbReference type="RefSeq" id="WP_139252420.1">
    <property type="nucleotide sequence ID" value="NZ_FRAS01000028.1"/>
</dbReference>
<protein>
    <submittedName>
        <fullName evidence="2">Uncharacterized protein</fullName>
    </submittedName>
</protein>
<feature type="signal peptide" evidence="1">
    <location>
        <begin position="1"/>
        <end position="18"/>
    </location>
</feature>
<reference evidence="3" key="1">
    <citation type="submission" date="2016-11" db="EMBL/GenBank/DDBJ databases">
        <authorList>
            <person name="Varghese N."/>
            <person name="Submissions S."/>
        </authorList>
    </citation>
    <scope>NUCLEOTIDE SEQUENCE [LARGE SCALE GENOMIC DNA]</scope>
    <source>
        <strain evidence="3">DSM 18569</strain>
    </source>
</reference>
<gene>
    <name evidence="2" type="ORF">SAMN02746009_03747</name>
</gene>
<dbReference type="EMBL" id="FRAS01000028">
    <property type="protein sequence ID" value="SHL98418.1"/>
    <property type="molecule type" value="Genomic_DNA"/>
</dbReference>
<accession>A0A1M7F3T7</accession>
<dbReference type="AlphaFoldDB" id="A0A1M7F3T7"/>
<name>A0A1M7F3T7_9BACT</name>
<sequence>MKRILLTALLLLPGLAFAQTAAPETSLNFCGINLPVPAGCTPESKYELRCDTYQLAWFYLNRNQLLPMVEELVRTEKKKHKPAEQEALEGFILDMPAKGYQLSYATDTGMAYQLIFYGTAKGQPVVVQLTMGVEPEKTADLPEVARSIVSLRN</sequence>
<organism evidence="2 3">
    <name type="scientific">Hymenobacter psychrotolerans DSM 18569</name>
    <dbReference type="NCBI Taxonomy" id="1121959"/>
    <lineage>
        <taxon>Bacteria</taxon>
        <taxon>Pseudomonadati</taxon>
        <taxon>Bacteroidota</taxon>
        <taxon>Cytophagia</taxon>
        <taxon>Cytophagales</taxon>
        <taxon>Hymenobacteraceae</taxon>
        <taxon>Hymenobacter</taxon>
    </lineage>
</organism>
<evidence type="ECO:0000313" key="3">
    <source>
        <dbReference type="Proteomes" id="UP000183947"/>
    </source>
</evidence>
<evidence type="ECO:0000256" key="1">
    <source>
        <dbReference type="SAM" id="SignalP"/>
    </source>
</evidence>